<organism evidence="2 3">
    <name type="scientific">Mytilus coruscus</name>
    <name type="common">Sea mussel</name>
    <dbReference type="NCBI Taxonomy" id="42192"/>
    <lineage>
        <taxon>Eukaryota</taxon>
        <taxon>Metazoa</taxon>
        <taxon>Spiralia</taxon>
        <taxon>Lophotrochozoa</taxon>
        <taxon>Mollusca</taxon>
        <taxon>Bivalvia</taxon>
        <taxon>Autobranchia</taxon>
        <taxon>Pteriomorphia</taxon>
        <taxon>Mytilida</taxon>
        <taxon>Mytiloidea</taxon>
        <taxon>Mytilidae</taxon>
        <taxon>Mytilinae</taxon>
        <taxon>Mytilus</taxon>
    </lineage>
</organism>
<evidence type="ECO:0000313" key="3">
    <source>
        <dbReference type="Proteomes" id="UP000507470"/>
    </source>
</evidence>
<dbReference type="Proteomes" id="UP000507470">
    <property type="component" value="Unassembled WGS sequence"/>
</dbReference>
<evidence type="ECO:0000313" key="2">
    <source>
        <dbReference type="EMBL" id="CAC5365850.1"/>
    </source>
</evidence>
<gene>
    <name evidence="2" type="ORF">MCOR_6365</name>
</gene>
<name>A0A6J8ADN9_MYTCO</name>
<dbReference type="EMBL" id="CACVKT020001196">
    <property type="protein sequence ID" value="CAC5365850.1"/>
    <property type="molecule type" value="Genomic_DNA"/>
</dbReference>
<sequence>MPTSLESQSVKFYMLQFKVLLICRVTVTQPKAGKRKHDPSTDNLEDRIEREGGKAVDTITKAISNCLKEKQSDNKMVGKTVQGGDGSPKREDSPLGLDRSWCGVERRGNPAVSPVIKETLKLAQFEQAEAHILPKQAKPIFLTKIKSIGAFVARELEKKVLNLRKYSSFTEIKLGLNCSRFCWR</sequence>
<dbReference type="OrthoDB" id="1647768at2759"/>
<evidence type="ECO:0000256" key="1">
    <source>
        <dbReference type="SAM" id="MobiDB-lite"/>
    </source>
</evidence>
<feature type="region of interest" description="Disordered" evidence="1">
    <location>
        <begin position="74"/>
        <end position="95"/>
    </location>
</feature>
<protein>
    <submittedName>
        <fullName evidence="2">Uncharacterized protein</fullName>
    </submittedName>
</protein>
<keyword evidence="3" id="KW-1185">Reference proteome</keyword>
<reference evidence="2 3" key="1">
    <citation type="submission" date="2020-06" db="EMBL/GenBank/DDBJ databases">
        <authorList>
            <person name="Li R."/>
            <person name="Bekaert M."/>
        </authorList>
    </citation>
    <scope>NUCLEOTIDE SEQUENCE [LARGE SCALE GENOMIC DNA]</scope>
    <source>
        <strain evidence="3">wild</strain>
    </source>
</reference>
<proteinExistence type="predicted"/>
<accession>A0A6J8ADN9</accession>
<dbReference type="AlphaFoldDB" id="A0A6J8ADN9"/>